<comment type="caution">
    <text evidence="3">The sequence shown here is derived from an EMBL/GenBank/DDBJ whole genome shotgun (WGS) entry which is preliminary data.</text>
</comment>
<dbReference type="SUPFAM" id="SSF56112">
    <property type="entry name" value="Protein kinase-like (PK-like)"/>
    <property type="match status" value="1"/>
</dbReference>
<dbReference type="Proteomes" id="UP001143981">
    <property type="component" value="Unassembled WGS sequence"/>
</dbReference>
<evidence type="ECO:0000256" key="1">
    <source>
        <dbReference type="SAM" id="Coils"/>
    </source>
</evidence>
<organism evidence="3 4">
    <name type="scientific">Coemansia biformis</name>
    <dbReference type="NCBI Taxonomy" id="1286918"/>
    <lineage>
        <taxon>Eukaryota</taxon>
        <taxon>Fungi</taxon>
        <taxon>Fungi incertae sedis</taxon>
        <taxon>Zoopagomycota</taxon>
        <taxon>Kickxellomycotina</taxon>
        <taxon>Kickxellomycetes</taxon>
        <taxon>Kickxellales</taxon>
        <taxon>Kickxellaceae</taxon>
        <taxon>Coemansia</taxon>
    </lineage>
</organism>
<dbReference type="AlphaFoldDB" id="A0A9W8CS38"/>
<dbReference type="Pfam" id="PF17667">
    <property type="entry name" value="Pkinase_fungal"/>
    <property type="match status" value="1"/>
</dbReference>
<evidence type="ECO:0000313" key="4">
    <source>
        <dbReference type="Proteomes" id="UP001143981"/>
    </source>
</evidence>
<evidence type="ECO:0000259" key="2">
    <source>
        <dbReference type="Pfam" id="PF17667"/>
    </source>
</evidence>
<accession>A0A9W8CS38</accession>
<feature type="non-terminal residue" evidence="3">
    <location>
        <position position="555"/>
    </location>
</feature>
<keyword evidence="1" id="KW-0175">Coiled coil</keyword>
<feature type="coiled-coil region" evidence="1">
    <location>
        <begin position="507"/>
        <end position="547"/>
    </location>
</feature>
<proteinExistence type="predicted"/>
<dbReference type="Gene3D" id="1.10.510.10">
    <property type="entry name" value="Transferase(Phosphotransferase) domain 1"/>
    <property type="match status" value="1"/>
</dbReference>
<evidence type="ECO:0000313" key="3">
    <source>
        <dbReference type="EMBL" id="KAJ1723489.1"/>
    </source>
</evidence>
<dbReference type="EMBL" id="JANBOI010002225">
    <property type="protein sequence ID" value="KAJ1723489.1"/>
    <property type="molecule type" value="Genomic_DNA"/>
</dbReference>
<feature type="domain" description="Fungal-type protein kinase" evidence="2">
    <location>
        <begin position="283"/>
        <end position="357"/>
    </location>
</feature>
<gene>
    <name evidence="3" type="ORF">LPJ61_005821</name>
</gene>
<name>A0A9W8CS38_9FUNG</name>
<dbReference type="OrthoDB" id="2747778at2759"/>
<keyword evidence="4" id="KW-1185">Reference proteome</keyword>
<reference evidence="3" key="1">
    <citation type="submission" date="2022-07" db="EMBL/GenBank/DDBJ databases">
        <title>Phylogenomic reconstructions and comparative analyses of Kickxellomycotina fungi.</title>
        <authorList>
            <person name="Reynolds N.K."/>
            <person name="Stajich J.E."/>
            <person name="Barry K."/>
            <person name="Grigoriev I.V."/>
            <person name="Crous P."/>
            <person name="Smith M.E."/>
        </authorList>
    </citation>
    <scope>NUCLEOTIDE SEQUENCE</scope>
    <source>
        <strain evidence="3">BCRC 34381</strain>
    </source>
</reference>
<sequence length="555" mass="61168">MLWKYAVTAFELKSEKAGAMSNMLVGQLLTDFVDMAYHQPCQHSLGLTVSSDGIVFLYVCKLSKVYCMQLGKLPKKAIIDDEEHAMVRFLILLYKQLLKDYGYLISKPCGIFEPFGTSDILGFDQMTMVGPLLENCKVSMMDLKALGGRRRNVVGSRSWLYNTRLSPPRGMQTDSSSGNGGDSQAQPCVFKYHLYADDHSEAAVHRHALDMNVPYVLKLIGAVTILDPDELLPGKILIIDHAGEGIDNFIEGLSKLSAYKVVDLFAGYVHALLVAATGDGEQYLLHRNISMGNLMVKDSGPVIIDWGCGHVYQIGKDRGSSSTAMVGTAPYMGIRILNESPRRSAIDDLESIFLVLSHCIFNKYGLSGAASADLVEMWKGSQTMEDMAEARTSWLVDEAAYWHKMNTWDCPCVLELLAKGMYRLLFPGNSVHVRDIALSVCDPRIALFSAKSWVTAIAFPIVSDDELKGLHLAHLEALQEYVNENPACGRPRLSQPTAQPQAQVQAQELAQARVEKLAQELAQVKKLAQAQAQAQAQELARVQAQASSGIHNLRP</sequence>
<dbReference type="InterPro" id="IPR040976">
    <property type="entry name" value="Pkinase_fungal"/>
</dbReference>
<protein>
    <recommendedName>
        <fullName evidence="2">Fungal-type protein kinase domain-containing protein</fullName>
    </recommendedName>
</protein>
<dbReference type="InterPro" id="IPR011009">
    <property type="entry name" value="Kinase-like_dom_sf"/>
</dbReference>